<sequence length="264" mass="30610">MLVTRCLLLVLFGYIFYAAFGVIGWWSLPLLWLVCGLIDVSRHRQITPRLLRDYFLGKGLLTWILSPLNVLADLLCVSTPHVLTLDSYPAAHQAEIKAVLADFDRNKDQIEQRIKAQSSAQRTMLFFSWYGQPLDNSTPAFAKPYKYIRTIGVSTFQPHTKTSWHFGPLRLSVRILYNFAPSQTEDAFIETTHVRHLWRDAPLFMFDDTLLHRSVNDTDDTRYCAFIDILRPSYAHRLMSSMMACIAALIKSYRGMFYKNWDML</sequence>
<name>D5BQF3_PUNMI</name>
<evidence type="ECO:0000313" key="4">
    <source>
        <dbReference type="Proteomes" id="UP000007460"/>
    </source>
</evidence>
<gene>
    <name evidence="3" type="ordered locus">SAR116_2428</name>
</gene>
<keyword evidence="1" id="KW-1133">Transmembrane helix</keyword>
<dbReference type="InterPro" id="IPR007803">
    <property type="entry name" value="Asp/Arg/Pro-Hydrxlase"/>
</dbReference>
<dbReference type="Gene3D" id="2.60.120.330">
    <property type="entry name" value="B-lactam Antibiotic, Isopenicillin N Synthase, Chain"/>
    <property type="match status" value="1"/>
</dbReference>
<dbReference type="Pfam" id="PF05118">
    <property type="entry name" value="Asp_Arg_Hydrox"/>
    <property type="match status" value="1"/>
</dbReference>
<feature type="transmembrane region" description="Helical" evidence="1">
    <location>
        <begin position="7"/>
        <end position="34"/>
    </location>
</feature>
<dbReference type="EMBL" id="CP001751">
    <property type="protein sequence ID" value="ADE40671.1"/>
    <property type="molecule type" value="Genomic_DNA"/>
</dbReference>
<dbReference type="AlphaFoldDB" id="D5BQF3"/>
<dbReference type="Proteomes" id="UP000007460">
    <property type="component" value="Chromosome"/>
</dbReference>
<dbReference type="InterPro" id="IPR027443">
    <property type="entry name" value="IPNS-like_sf"/>
</dbReference>
<keyword evidence="1" id="KW-0472">Membrane</keyword>
<dbReference type="OrthoDB" id="21665at2"/>
<accession>D5BQF3</accession>
<feature type="domain" description="Aspartyl/asparaginy/proline hydroxylase" evidence="2">
    <location>
        <begin position="94"/>
        <end position="232"/>
    </location>
</feature>
<dbReference type="RefSeq" id="WP_013047297.1">
    <property type="nucleotide sequence ID" value="NC_014010.1"/>
</dbReference>
<proteinExistence type="predicted"/>
<protein>
    <recommendedName>
        <fullName evidence="2">Aspartyl/asparaginy/proline hydroxylase domain-containing protein</fullName>
    </recommendedName>
</protein>
<keyword evidence="4" id="KW-1185">Reference proteome</keyword>
<keyword evidence="1" id="KW-0812">Transmembrane</keyword>
<reference evidence="3 4" key="1">
    <citation type="journal article" date="2010" name="J. Bacteriol.">
        <title>Complete genome sequence of "Candidatus Puniceispirillum marinum" IMCC1322, a representative of the SAR116 clade in the Alphaproteobacteria.</title>
        <authorList>
            <person name="Oh H.M."/>
            <person name="Kwon K.K."/>
            <person name="Kang I."/>
            <person name="Kang S.G."/>
            <person name="Lee J.H."/>
            <person name="Kim S.J."/>
            <person name="Cho J.C."/>
        </authorList>
    </citation>
    <scope>NUCLEOTIDE SEQUENCE [LARGE SCALE GENOMIC DNA]</scope>
    <source>
        <strain evidence="3 4">IMCC1322</strain>
    </source>
</reference>
<dbReference type="KEGG" id="apb:SAR116_2428"/>
<organism evidence="3 4">
    <name type="scientific">Puniceispirillum marinum (strain IMCC1322)</name>
    <dbReference type="NCBI Taxonomy" id="488538"/>
    <lineage>
        <taxon>Bacteria</taxon>
        <taxon>Pseudomonadati</taxon>
        <taxon>Pseudomonadota</taxon>
        <taxon>Alphaproteobacteria</taxon>
        <taxon>Candidatus Puniceispirillales</taxon>
        <taxon>Candidatus Puniceispirillaceae</taxon>
        <taxon>Candidatus Puniceispirillum</taxon>
    </lineage>
</organism>
<evidence type="ECO:0000313" key="3">
    <source>
        <dbReference type="EMBL" id="ADE40671.1"/>
    </source>
</evidence>
<evidence type="ECO:0000256" key="1">
    <source>
        <dbReference type="SAM" id="Phobius"/>
    </source>
</evidence>
<evidence type="ECO:0000259" key="2">
    <source>
        <dbReference type="Pfam" id="PF05118"/>
    </source>
</evidence>
<dbReference type="HOGENOM" id="CLU_1015124_0_0_5"/>
<dbReference type="eggNOG" id="COG3555">
    <property type="taxonomic scope" value="Bacteria"/>
</dbReference>